<keyword evidence="5" id="KW-1185">Reference proteome</keyword>
<dbReference type="InterPro" id="IPR001789">
    <property type="entry name" value="Sig_transdc_resp-reg_receiver"/>
</dbReference>
<dbReference type="InterPro" id="IPR050595">
    <property type="entry name" value="Bact_response_regulator"/>
</dbReference>
<dbReference type="OrthoDB" id="9812260at2"/>
<organism evidence="4 5">
    <name type="scientific">Geodermatophilus ruber</name>
    <dbReference type="NCBI Taxonomy" id="504800"/>
    <lineage>
        <taxon>Bacteria</taxon>
        <taxon>Bacillati</taxon>
        <taxon>Actinomycetota</taxon>
        <taxon>Actinomycetes</taxon>
        <taxon>Geodermatophilales</taxon>
        <taxon>Geodermatophilaceae</taxon>
        <taxon>Geodermatophilus</taxon>
    </lineage>
</organism>
<dbReference type="SUPFAM" id="SSF52172">
    <property type="entry name" value="CheY-like"/>
    <property type="match status" value="1"/>
</dbReference>
<gene>
    <name evidence="4" type="ORF">SAMN04488085_105192</name>
</gene>
<dbReference type="PROSITE" id="PS50110">
    <property type="entry name" value="RESPONSE_REGULATORY"/>
    <property type="match status" value="1"/>
</dbReference>
<evidence type="ECO:0000313" key="5">
    <source>
        <dbReference type="Proteomes" id="UP000199152"/>
    </source>
</evidence>
<dbReference type="PANTHER" id="PTHR44591">
    <property type="entry name" value="STRESS RESPONSE REGULATOR PROTEIN 1"/>
    <property type="match status" value="1"/>
</dbReference>
<protein>
    <submittedName>
        <fullName evidence="4">Response regulator receiver domain-containing protein</fullName>
    </submittedName>
</protein>
<evidence type="ECO:0000256" key="2">
    <source>
        <dbReference type="PROSITE-ProRule" id="PRU00169"/>
    </source>
</evidence>
<dbReference type="InParanoid" id="A0A1I4E2E8"/>
<reference evidence="4 5" key="1">
    <citation type="submission" date="2016-10" db="EMBL/GenBank/DDBJ databases">
        <authorList>
            <person name="de Groot N.N."/>
        </authorList>
    </citation>
    <scope>NUCLEOTIDE SEQUENCE [LARGE SCALE GENOMIC DNA]</scope>
    <source>
        <strain evidence="4 5">DSM 45317</strain>
    </source>
</reference>
<keyword evidence="1 2" id="KW-0597">Phosphoprotein</keyword>
<dbReference type="GO" id="GO:0000160">
    <property type="term" value="P:phosphorelay signal transduction system"/>
    <property type="evidence" value="ECO:0007669"/>
    <property type="project" value="InterPro"/>
</dbReference>
<dbReference type="STRING" id="504800.SAMN04488085_105192"/>
<evidence type="ECO:0000259" key="3">
    <source>
        <dbReference type="PROSITE" id="PS50110"/>
    </source>
</evidence>
<evidence type="ECO:0000256" key="1">
    <source>
        <dbReference type="ARBA" id="ARBA00022553"/>
    </source>
</evidence>
<sequence length="183" mass="20610">MTAPVRVLAVDDRRENLLALQAILEGLPIEVVPVTNGEDALKQLLVKDYALILLDARMPGMDGFETARHVKQRERTRHIPILFLTAADYDPHMAFRGYQAGAVDYITKPFDPWVLRSKVAVFVDLYRLHTELAERAAERDALRKSVDEALEVLDAVEPADAATSTLVDRLRGVLGVVRRDRPW</sequence>
<feature type="modified residue" description="4-aspartylphosphate" evidence="2">
    <location>
        <position position="55"/>
    </location>
</feature>
<evidence type="ECO:0000313" key="4">
    <source>
        <dbReference type="EMBL" id="SFK99932.1"/>
    </source>
</evidence>
<dbReference type="RefSeq" id="WP_091323956.1">
    <property type="nucleotide sequence ID" value="NZ_FOSW01000005.1"/>
</dbReference>
<dbReference type="AlphaFoldDB" id="A0A1I4E2E8"/>
<feature type="domain" description="Response regulatory" evidence="3">
    <location>
        <begin position="6"/>
        <end position="123"/>
    </location>
</feature>
<dbReference type="PANTHER" id="PTHR44591:SF3">
    <property type="entry name" value="RESPONSE REGULATORY DOMAIN-CONTAINING PROTEIN"/>
    <property type="match status" value="1"/>
</dbReference>
<proteinExistence type="predicted"/>
<dbReference type="Gene3D" id="3.40.50.2300">
    <property type="match status" value="1"/>
</dbReference>
<dbReference type="Proteomes" id="UP000199152">
    <property type="component" value="Unassembled WGS sequence"/>
</dbReference>
<dbReference type="EMBL" id="FOSW01000005">
    <property type="protein sequence ID" value="SFK99932.1"/>
    <property type="molecule type" value="Genomic_DNA"/>
</dbReference>
<accession>A0A1I4E2E8</accession>
<dbReference type="InterPro" id="IPR011006">
    <property type="entry name" value="CheY-like_superfamily"/>
</dbReference>
<name>A0A1I4E2E8_9ACTN</name>
<dbReference type="SMART" id="SM00448">
    <property type="entry name" value="REC"/>
    <property type="match status" value="1"/>
</dbReference>
<dbReference type="Pfam" id="PF00072">
    <property type="entry name" value="Response_reg"/>
    <property type="match status" value="1"/>
</dbReference>